<accession>A0A1G5PB01</accession>
<gene>
    <name evidence="1" type="ORF">SAMN05216279_11175</name>
</gene>
<evidence type="ECO:0000313" key="2">
    <source>
        <dbReference type="Proteomes" id="UP000183046"/>
    </source>
</evidence>
<reference evidence="2" key="1">
    <citation type="submission" date="2016-10" db="EMBL/GenBank/DDBJ databases">
        <authorList>
            <person name="de Groot N.N."/>
        </authorList>
    </citation>
    <scope>NUCLEOTIDE SEQUENCE [LARGE SCALE GENOMIC DNA]</scope>
    <source>
        <strain evidence="2">DSM 15758</strain>
    </source>
</reference>
<protein>
    <recommendedName>
        <fullName evidence="3">DUF4823 domain-containing protein</fullName>
    </recommendedName>
</protein>
<dbReference type="STRING" id="237610.BJP27_07430"/>
<dbReference type="InterPro" id="IPR032248">
    <property type="entry name" value="DUF4823"/>
</dbReference>
<dbReference type="Pfam" id="PF16105">
    <property type="entry name" value="DUF4823"/>
    <property type="match status" value="1"/>
</dbReference>
<dbReference type="OrthoDB" id="6965567at2"/>
<dbReference type="RefSeq" id="WP_143008532.1">
    <property type="nucleotide sequence ID" value="NZ_CP183397.1"/>
</dbReference>
<dbReference type="EMBL" id="FMWB01000011">
    <property type="protein sequence ID" value="SCZ46757.1"/>
    <property type="molecule type" value="Genomic_DNA"/>
</dbReference>
<dbReference type="AlphaFoldDB" id="A0A1G5PB01"/>
<dbReference type="Proteomes" id="UP000183046">
    <property type="component" value="Unassembled WGS sequence"/>
</dbReference>
<name>A0A1G5PB01_9PSED</name>
<evidence type="ECO:0000313" key="1">
    <source>
        <dbReference type="EMBL" id="SCZ46757.1"/>
    </source>
</evidence>
<organism evidence="1 2">
    <name type="scientific">Pseudomonas oryzihabitans</name>
    <dbReference type="NCBI Taxonomy" id="47885"/>
    <lineage>
        <taxon>Bacteria</taxon>
        <taxon>Pseudomonadati</taxon>
        <taxon>Pseudomonadota</taxon>
        <taxon>Gammaproteobacteria</taxon>
        <taxon>Pseudomonadales</taxon>
        <taxon>Pseudomonadaceae</taxon>
        <taxon>Pseudomonas</taxon>
    </lineage>
</organism>
<dbReference type="PROSITE" id="PS51257">
    <property type="entry name" value="PROKAR_LIPOPROTEIN"/>
    <property type="match status" value="1"/>
</dbReference>
<proteinExistence type="predicted"/>
<evidence type="ECO:0008006" key="3">
    <source>
        <dbReference type="Google" id="ProtNLM"/>
    </source>
</evidence>
<comment type="caution">
    <text evidence="1">The sequence shown here is derived from an EMBL/GenBank/DDBJ whole genome shotgun (WGS) entry which is preliminary data.</text>
</comment>
<sequence length="204" mass="23142">MVTLRFLFISVLLATLGGCMNVSDMASGVEYHLRDAGLLDYSKTQRLNNFRLQADSYIYIAQGAFVPLGHPYARPNVVAEEAFKGFVEYFPRVRRADKPEGFDEAMAKARQLGAHYVLYTRFAGADDRIGTWEEWEDQDDIGRVGRDRSVVQMMLVEVATFRLVDTARIRSRGGFLTFYDERPEDLLGPALNQYAQRLLGLGSR</sequence>
<dbReference type="eggNOG" id="ENOG5030SWJ">
    <property type="taxonomic scope" value="Bacteria"/>
</dbReference>